<comment type="caution">
    <text evidence="2">The sequence shown here is derived from an EMBL/GenBank/DDBJ whole genome shotgun (WGS) entry which is preliminary data.</text>
</comment>
<dbReference type="Pfam" id="PF13966">
    <property type="entry name" value="zf-RVT"/>
    <property type="match status" value="1"/>
</dbReference>
<feature type="domain" description="Reverse transcriptase zinc-binding" evidence="1">
    <location>
        <begin position="4"/>
        <end position="87"/>
    </location>
</feature>
<keyword evidence="3" id="KW-1185">Reference proteome</keyword>
<reference evidence="2" key="1">
    <citation type="submission" date="2020-07" db="EMBL/GenBank/DDBJ databases">
        <title>Genome sequence and genetic diversity analysis of an under-domesticated orphan crop, white fonio (Digitaria exilis).</title>
        <authorList>
            <person name="Bennetzen J.L."/>
            <person name="Chen S."/>
            <person name="Ma X."/>
            <person name="Wang X."/>
            <person name="Yssel A.E.J."/>
            <person name="Chaluvadi S.R."/>
            <person name="Johnson M."/>
            <person name="Gangashetty P."/>
            <person name="Hamidou F."/>
            <person name="Sanogo M.D."/>
            <person name="Zwaenepoel A."/>
            <person name="Wallace J."/>
            <person name="Van De Peer Y."/>
            <person name="Van Deynze A."/>
        </authorList>
    </citation>
    <scope>NUCLEOTIDE SEQUENCE</scope>
    <source>
        <tissue evidence="2">Leaves</tissue>
    </source>
</reference>
<evidence type="ECO:0000259" key="1">
    <source>
        <dbReference type="Pfam" id="PF13966"/>
    </source>
</evidence>
<gene>
    <name evidence="2" type="ORF">HU200_061721</name>
</gene>
<evidence type="ECO:0000313" key="3">
    <source>
        <dbReference type="Proteomes" id="UP000636709"/>
    </source>
</evidence>
<proteinExistence type="predicted"/>
<name>A0A835DWH6_9POAL</name>
<dbReference type="OrthoDB" id="696485at2759"/>
<organism evidence="2 3">
    <name type="scientific">Digitaria exilis</name>
    <dbReference type="NCBI Taxonomy" id="1010633"/>
    <lineage>
        <taxon>Eukaryota</taxon>
        <taxon>Viridiplantae</taxon>
        <taxon>Streptophyta</taxon>
        <taxon>Embryophyta</taxon>
        <taxon>Tracheophyta</taxon>
        <taxon>Spermatophyta</taxon>
        <taxon>Magnoliopsida</taxon>
        <taxon>Liliopsida</taxon>
        <taxon>Poales</taxon>
        <taxon>Poaceae</taxon>
        <taxon>PACMAD clade</taxon>
        <taxon>Panicoideae</taxon>
        <taxon>Panicodae</taxon>
        <taxon>Paniceae</taxon>
        <taxon>Anthephorinae</taxon>
        <taxon>Digitaria</taxon>
    </lineage>
</organism>
<protein>
    <recommendedName>
        <fullName evidence="1">Reverse transcriptase zinc-binding domain-containing protein</fullName>
    </recommendedName>
</protein>
<dbReference type="Proteomes" id="UP000636709">
    <property type="component" value="Unassembled WGS sequence"/>
</dbReference>
<accession>A0A835DWH6</accession>
<dbReference type="InterPro" id="IPR026960">
    <property type="entry name" value="RVT-Znf"/>
</dbReference>
<dbReference type="EMBL" id="JACEFO010002615">
    <property type="protein sequence ID" value="KAF8654530.1"/>
    <property type="molecule type" value="Genomic_DNA"/>
</dbReference>
<sequence>MVPFTSKGYYSWVMNQRPPDPFTQRIWRNIAIPRCRHFLWLLHHHRLPSAALLHRRNIIESPLCALCGEYEDQHHILLTCPRARRIWRLLNWSSAPHLQSFRDLWDAPELPDADPRMLSAIITAILWNIWKARNSLQFNGCFLDPQQVIRAAITDLQLWSHRVPTGTITAALMEFQNSFVI</sequence>
<dbReference type="AlphaFoldDB" id="A0A835DWH6"/>
<evidence type="ECO:0000313" key="2">
    <source>
        <dbReference type="EMBL" id="KAF8654530.1"/>
    </source>
</evidence>